<comment type="similarity">
    <text evidence="1">Belongs to the peptidase A1 family.</text>
</comment>
<reference evidence="4" key="1">
    <citation type="submission" date="2022-01" db="EMBL/GenBank/DDBJ databases">
        <authorList>
            <person name="King R."/>
        </authorList>
    </citation>
    <scope>NUCLEOTIDE SEQUENCE</scope>
</reference>
<dbReference type="EMBL" id="OU898282">
    <property type="protein sequence ID" value="CAG9837942.1"/>
    <property type="molecule type" value="Genomic_DNA"/>
</dbReference>
<organism evidence="4 5">
    <name type="scientific">Diabrotica balteata</name>
    <name type="common">Banded cucumber beetle</name>
    <dbReference type="NCBI Taxonomy" id="107213"/>
    <lineage>
        <taxon>Eukaryota</taxon>
        <taxon>Metazoa</taxon>
        <taxon>Ecdysozoa</taxon>
        <taxon>Arthropoda</taxon>
        <taxon>Hexapoda</taxon>
        <taxon>Insecta</taxon>
        <taxon>Pterygota</taxon>
        <taxon>Neoptera</taxon>
        <taxon>Endopterygota</taxon>
        <taxon>Coleoptera</taxon>
        <taxon>Polyphaga</taxon>
        <taxon>Cucujiformia</taxon>
        <taxon>Chrysomeloidea</taxon>
        <taxon>Chrysomelidae</taxon>
        <taxon>Galerucinae</taxon>
        <taxon>Diabroticina</taxon>
        <taxon>Diabroticites</taxon>
        <taxon>Diabrotica</taxon>
    </lineage>
</organism>
<keyword evidence="2" id="KW-1015">Disulfide bond</keyword>
<dbReference type="InterPro" id="IPR021109">
    <property type="entry name" value="Peptidase_aspartic_dom_sf"/>
</dbReference>
<dbReference type="AlphaFoldDB" id="A0A9N9TB56"/>
<dbReference type="PROSITE" id="PS51767">
    <property type="entry name" value="PEPTIDASE_A1"/>
    <property type="match status" value="1"/>
</dbReference>
<dbReference type="SUPFAM" id="SSF50630">
    <property type="entry name" value="Acid proteases"/>
    <property type="match status" value="1"/>
</dbReference>
<sequence>MSVVPDTMQFDKADGVLGLGPKSGNYEPFFYTMYREKKIRDPVFSVYLNRDRNSDRGGNIMLGFVDPKHIHKTIYPNKTIIQDTIVYLNADTAEYWQFNVDKMIYTKDPKHVYTFCKNGCKAIADTSTNEINGPKVDVDAIHEIIDAKLQNGRYVVNCDAINQMPKLDIYLAGQAFRLGGKQYIMKESNKTSTTCVSAFVPDDTMGPNTWIFGGAFLAQYYSIYNIEDKTIGFVRAA</sequence>
<dbReference type="GO" id="GO:0006508">
    <property type="term" value="P:proteolysis"/>
    <property type="evidence" value="ECO:0007669"/>
    <property type="project" value="InterPro"/>
</dbReference>
<accession>A0A9N9TB56</accession>
<dbReference type="PANTHER" id="PTHR47966:SF51">
    <property type="entry name" value="BETA-SITE APP-CLEAVING ENZYME, ISOFORM A-RELATED"/>
    <property type="match status" value="1"/>
</dbReference>
<evidence type="ECO:0000256" key="1">
    <source>
        <dbReference type="ARBA" id="ARBA00007447"/>
    </source>
</evidence>
<feature type="disulfide bond" evidence="2">
    <location>
        <begin position="158"/>
        <end position="195"/>
    </location>
</feature>
<evidence type="ECO:0000259" key="3">
    <source>
        <dbReference type="PROSITE" id="PS51767"/>
    </source>
</evidence>
<dbReference type="FunFam" id="2.40.70.10:FF:000044">
    <property type="entry name" value="Lysosomal aspartic protease"/>
    <property type="match status" value="1"/>
</dbReference>
<dbReference type="OrthoDB" id="771136at2759"/>
<dbReference type="PRINTS" id="PR00792">
    <property type="entry name" value="PEPSIN"/>
</dbReference>
<evidence type="ECO:0000256" key="2">
    <source>
        <dbReference type="PIRSR" id="PIRSR601461-2"/>
    </source>
</evidence>
<proteinExistence type="inferred from homology"/>
<dbReference type="Proteomes" id="UP001153709">
    <property type="component" value="Chromosome 7"/>
</dbReference>
<evidence type="ECO:0000313" key="5">
    <source>
        <dbReference type="Proteomes" id="UP001153709"/>
    </source>
</evidence>
<dbReference type="GO" id="GO:0004190">
    <property type="term" value="F:aspartic-type endopeptidase activity"/>
    <property type="evidence" value="ECO:0007669"/>
    <property type="project" value="InterPro"/>
</dbReference>
<dbReference type="Pfam" id="PF00026">
    <property type="entry name" value="Asp"/>
    <property type="match status" value="1"/>
</dbReference>
<feature type="domain" description="Peptidase A1" evidence="3">
    <location>
        <begin position="1"/>
        <end position="234"/>
    </location>
</feature>
<evidence type="ECO:0000313" key="4">
    <source>
        <dbReference type="EMBL" id="CAG9837942.1"/>
    </source>
</evidence>
<dbReference type="InterPro" id="IPR001461">
    <property type="entry name" value="Aspartic_peptidase_A1"/>
</dbReference>
<name>A0A9N9TB56_DIABA</name>
<keyword evidence="5" id="KW-1185">Reference proteome</keyword>
<gene>
    <name evidence="4" type="ORF">DIABBA_LOCUS10887</name>
</gene>
<protein>
    <recommendedName>
        <fullName evidence="3">Peptidase A1 domain-containing protein</fullName>
    </recommendedName>
</protein>
<dbReference type="Gene3D" id="2.40.70.10">
    <property type="entry name" value="Acid Proteases"/>
    <property type="match status" value="1"/>
</dbReference>
<dbReference type="GO" id="GO:0005764">
    <property type="term" value="C:lysosome"/>
    <property type="evidence" value="ECO:0007669"/>
    <property type="project" value="TreeGrafter"/>
</dbReference>
<dbReference type="PANTHER" id="PTHR47966">
    <property type="entry name" value="BETA-SITE APP-CLEAVING ENZYME, ISOFORM A-RELATED"/>
    <property type="match status" value="1"/>
</dbReference>
<dbReference type="InterPro" id="IPR033121">
    <property type="entry name" value="PEPTIDASE_A1"/>
</dbReference>